<dbReference type="InterPro" id="IPR019533">
    <property type="entry name" value="Peptidase_S26"/>
</dbReference>
<sequence>MDFDFPLVLFILVLVSGLVWFADRWFLSKKRLPDQPVPTWIEYSGSFFPVLLLVFVLRSFLFEPFQIPSGSMIPTLKVGDFILVNKFTYGVRLPITGTKILPMNEPKRGDVMVFFPPKDDRYFIKRVIGLPGDEVSVVNNQLFVNGEPAQQVAVEGASTDSRFIINDEALGDVVHRIQKNIVPGPLGRNFAYIVPEGHYFMMGDNRDNSSDSRVWGPVPEKNIVGKAVIIWMHWESLGTLPSFDRIGKIQ</sequence>
<evidence type="ECO:0000256" key="5">
    <source>
        <dbReference type="ARBA" id="ARBA00022670"/>
    </source>
</evidence>
<evidence type="ECO:0000256" key="2">
    <source>
        <dbReference type="ARBA" id="ARBA00009370"/>
    </source>
</evidence>
<dbReference type="PROSITE" id="PS00760">
    <property type="entry name" value="SPASE_I_2"/>
    <property type="match status" value="1"/>
</dbReference>
<dbReference type="PROSITE" id="PS00761">
    <property type="entry name" value="SPASE_I_3"/>
    <property type="match status" value="1"/>
</dbReference>
<evidence type="ECO:0000256" key="8">
    <source>
        <dbReference type="RuleBase" id="RU003993"/>
    </source>
</evidence>
<evidence type="ECO:0000256" key="4">
    <source>
        <dbReference type="ARBA" id="ARBA00019232"/>
    </source>
</evidence>
<dbReference type="InterPro" id="IPR019756">
    <property type="entry name" value="Pept_S26A_signal_pept_1_Ser-AS"/>
</dbReference>
<evidence type="ECO:0000256" key="9">
    <source>
        <dbReference type="RuleBase" id="RU362042"/>
    </source>
</evidence>
<keyword evidence="12" id="KW-1185">Reference proteome</keyword>
<dbReference type="PANTHER" id="PTHR43390:SF1">
    <property type="entry name" value="CHLOROPLAST PROCESSING PEPTIDASE"/>
    <property type="match status" value="1"/>
</dbReference>
<dbReference type="InterPro" id="IPR019758">
    <property type="entry name" value="Pept_S26A_signal_pept_1_CS"/>
</dbReference>
<reference evidence="11" key="2">
    <citation type="submission" date="2023-08" db="EMBL/GenBank/DDBJ databases">
        <authorList>
            <person name="Luo J."/>
        </authorList>
    </citation>
    <scope>NUCLEOTIDE SEQUENCE</scope>
    <source>
        <strain evidence="11">DSM 25064</strain>
    </source>
</reference>
<feature type="domain" description="Peptidase S26" evidence="10">
    <location>
        <begin position="41"/>
        <end position="231"/>
    </location>
</feature>
<dbReference type="EMBL" id="JAUUUU010000006">
    <property type="protein sequence ID" value="MDP1521278.1"/>
    <property type="molecule type" value="Genomic_DNA"/>
</dbReference>
<comment type="catalytic activity">
    <reaction evidence="1 8">
        <text>Cleavage of hydrophobic, N-terminal signal or leader sequences from secreted and periplasmic proteins.</text>
        <dbReference type="EC" id="3.4.21.89"/>
    </reaction>
</comment>
<feature type="active site" evidence="7">
    <location>
        <position position="71"/>
    </location>
</feature>
<comment type="similarity">
    <text evidence="2 9">Belongs to the peptidase S26 family.</text>
</comment>
<dbReference type="SUPFAM" id="SSF51306">
    <property type="entry name" value="LexA/Signal peptidase"/>
    <property type="match status" value="1"/>
</dbReference>
<comment type="caution">
    <text evidence="11">The sequence shown here is derived from an EMBL/GenBank/DDBJ whole genome shotgun (WGS) entry which is preliminary data.</text>
</comment>
<dbReference type="EC" id="3.4.21.89" evidence="3 8"/>
<dbReference type="PRINTS" id="PR00727">
    <property type="entry name" value="LEADERPTASE"/>
</dbReference>
<dbReference type="Proteomes" id="UP001178354">
    <property type="component" value="Unassembled WGS sequence"/>
</dbReference>
<accession>A0AAW8BAG4</accession>
<comment type="subcellular location">
    <subcellularLocation>
        <location evidence="9">Membrane</location>
        <topology evidence="9">Multi-pass membrane protein</topology>
    </subcellularLocation>
</comment>
<dbReference type="CDD" id="cd06530">
    <property type="entry name" value="S26_SPase_I"/>
    <property type="match status" value="1"/>
</dbReference>
<dbReference type="GO" id="GO:0009003">
    <property type="term" value="F:signal peptidase activity"/>
    <property type="evidence" value="ECO:0007669"/>
    <property type="project" value="UniProtKB-EC"/>
</dbReference>
<dbReference type="PROSITE" id="PS00501">
    <property type="entry name" value="SPASE_I_1"/>
    <property type="match status" value="1"/>
</dbReference>
<dbReference type="Pfam" id="PF10502">
    <property type="entry name" value="Peptidase_S26"/>
    <property type="match status" value="1"/>
</dbReference>
<evidence type="ECO:0000256" key="3">
    <source>
        <dbReference type="ARBA" id="ARBA00013208"/>
    </source>
</evidence>
<proteinExistence type="inferred from homology"/>
<evidence type="ECO:0000259" key="10">
    <source>
        <dbReference type="Pfam" id="PF10502"/>
    </source>
</evidence>
<reference evidence="11" key="1">
    <citation type="journal article" date="2010" name="Int. J. Syst. Evol. Microbiol.">
        <title>Porticoccus litoralis gen. nov., sp. nov., a gammaproteobacterium isolated from the Yellow Sea.</title>
        <authorList>
            <person name="Oh H.M."/>
            <person name="Kim H."/>
            <person name="Kim K.M."/>
            <person name="Min G.S."/>
            <person name="Cho J.C."/>
        </authorList>
    </citation>
    <scope>NUCLEOTIDE SEQUENCE</scope>
    <source>
        <strain evidence="11">DSM 25064</strain>
    </source>
</reference>
<keyword evidence="5 8" id="KW-0645">Protease</keyword>
<feature type="transmembrane region" description="Helical" evidence="8">
    <location>
        <begin position="39"/>
        <end position="61"/>
    </location>
</feature>
<dbReference type="Gene3D" id="2.10.109.10">
    <property type="entry name" value="Umud Fragment, subunit A"/>
    <property type="match status" value="1"/>
</dbReference>
<evidence type="ECO:0000256" key="7">
    <source>
        <dbReference type="PIRSR" id="PIRSR600223-1"/>
    </source>
</evidence>
<keyword evidence="8" id="KW-0812">Transmembrane</keyword>
<feature type="active site" evidence="7">
    <location>
        <position position="125"/>
    </location>
</feature>
<name>A0AAW8BAG4_9GAMM</name>
<keyword evidence="8" id="KW-1133">Transmembrane helix</keyword>
<dbReference type="GO" id="GO:0006465">
    <property type="term" value="P:signal peptide processing"/>
    <property type="evidence" value="ECO:0007669"/>
    <property type="project" value="InterPro"/>
</dbReference>
<organism evidence="11 12">
    <name type="scientific">Porticoccus litoralis</name>
    <dbReference type="NCBI Taxonomy" id="434086"/>
    <lineage>
        <taxon>Bacteria</taxon>
        <taxon>Pseudomonadati</taxon>
        <taxon>Pseudomonadota</taxon>
        <taxon>Gammaproteobacteria</taxon>
        <taxon>Cellvibrionales</taxon>
        <taxon>Porticoccaceae</taxon>
        <taxon>Porticoccus</taxon>
    </lineage>
</organism>
<dbReference type="InterPro" id="IPR019757">
    <property type="entry name" value="Pept_S26A_signal_pept_1_Lys-AS"/>
</dbReference>
<keyword evidence="6 8" id="KW-0378">Hydrolase</keyword>
<dbReference type="AlphaFoldDB" id="A0AAW8BAG4"/>
<keyword evidence="8" id="KW-0472">Membrane</keyword>
<dbReference type="NCBIfam" id="TIGR02227">
    <property type="entry name" value="sigpep_I_bact"/>
    <property type="match status" value="1"/>
</dbReference>
<evidence type="ECO:0000256" key="6">
    <source>
        <dbReference type="ARBA" id="ARBA00022801"/>
    </source>
</evidence>
<dbReference type="InterPro" id="IPR000223">
    <property type="entry name" value="Pept_S26A_signal_pept_1"/>
</dbReference>
<dbReference type="GO" id="GO:0016020">
    <property type="term" value="C:membrane"/>
    <property type="evidence" value="ECO:0007669"/>
    <property type="project" value="UniProtKB-SubCell"/>
</dbReference>
<evidence type="ECO:0000313" key="11">
    <source>
        <dbReference type="EMBL" id="MDP1521278.1"/>
    </source>
</evidence>
<evidence type="ECO:0000256" key="1">
    <source>
        <dbReference type="ARBA" id="ARBA00000677"/>
    </source>
</evidence>
<evidence type="ECO:0000313" key="12">
    <source>
        <dbReference type="Proteomes" id="UP001178354"/>
    </source>
</evidence>
<feature type="transmembrane region" description="Helical" evidence="8">
    <location>
        <begin position="6"/>
        <end position="27"/>
    </location>
</feature>
<gene>
    <name evidence="11" type="primary">lepB</name>
    <name evidence="11" type="ORF">Q8A57_09880</name>
</gene>
<dbReference type="RefSeq" id="WP_305170942.1">
    <property type="nucleotide sequence ID" value="NZ_JAUUUU010000006.1"/>
</dbReference>
<dbReference type="PANTHER" id="PTHR43390">
    <property type="entry name" value="SIGNAL PEPTIDASE I"/>
    <property type="match status" value="1"/>
</dbReference>
<dbReference type="InterPro" id="IPR036286">
    <property type="entry name" value="LexA/Signal_pep-like_sf"/>
</dbReference>
<dbReference type="GO" id="GO:0004252">
    <property type="term" value="F:serine-type endopeptidase activity"/>
    <property type="evidence" value="ECO:0007669"/>
    <property type="project" value="InterPro"/>
</dbReference>
<protein>
    <recommendedName>
        <fullName evidence="4 8">Signal peptidase I</fullName>
        <ecNumber evidence="3 8">3.4.21.89</ecNumber>
    </recommendedName>
</protein>